<dbReference type="STRING" id="225849.swp_5128"/>
<keyword evidence="1" id="KW-0472">Membrane</keyword>
<keyword evidence="1" id="KW-0812">Transmembrane</keyword>
<dbReference type="HOGENOM" id="CLU_181997_0_0_6"/>
<dbReference type="Proteomes" id="UP000000753">
    <property type="component" value="Chromosome"/>
</dbReference>
<dbReference type="KEGG" id="swp:swp_5128"/>
<gene>
    <name evidence="2" type="ordered locus">swp_5128</name>
</gene>
<dbReference type="EMBL" id="CP000472">
    <property type="protein sequence ID" value="ACJ31743.1"/>
    <property type="molecule type" value="Genomic_DNA"/>
</dbReference>
<keyword evidence="3" id="KW-1185">Reference proteome</keyword>
<reference evidence="2 3" key="1">
    <citation type="journal article" date="2008" name="PLoS ONE">
        <title>Environmental adaptation: genomic analysis of the piezotolerant and psychrotolerant deep-sea iron reducing bacterium Shewanella piezotolerans WP3.</title>
        <authorList>
            <person name="Wang F."/>
            <person name="Wang J."/>
            <person name="Jian H."/>
            <person name="Zhang B."/>
            <person name="Li S."/>
            <person name="Wang F."/>
            <person name="Zeng X."/>
            <person name="Gao L."/>
            <person name="Bartlett D.H."/>
            <person name="Yu J."/>
            <person name="Hu S."/>
            <person name="Xiao X."/>
        </authorList>
    </citation>
    <scope>NUCLEOTIDE SEQUENCE [LARGE SCALE GENOMIC DNA]</scope>
    <source>
        <strain evidence="3">WP3 / JCM 13877</strain>
    </source>
</reference>
<evidence type="ECO:0000313" key="2">
    <source>
        <dbReference type="EMBL" id="ACJ31743.1"/>
    </source>
</evidence>
<evidence type="ECO:0000313" key="3">
    <source>
        <dbReference type="Proteomes" id="UP000000753"/>
    </source>
</evidence>
<proteinExistence type="predicted"/>
<feature type="transmembrane region" description="Helical" evidence="1">
    <location>
        <begin position="26"/>
        <end position="42"/>
    </location>
</feature>
<accession>B8CVR7</accession>
<dbReference type="AlphaFoldDB" id="B8CVR7"/>
<evidence type="ECO:0000256" key="1">
    <source>
        <dbReference type="SAM" id="Phobius"/>
    </source>
</evidence>
<name>B8CVR7_SHEPW</name>
<sequence length="105" mass="12210">MSIIDSREIIMASSYERKGPDGLQKLFLYLILLDWFILLYLTTELKEMPFKQGVAASIMVTLFNFLLVNLCFKRARRSSDSYLIYPVIAGALLSFLLLAYFFFFN</sequence>
<organism evidence="2 3">
    <name type="scientific">Shewanella piezotolerans (strain WP3 / JCM 13877)</name>
    <dbReference type="NCBI Taxonomy" id="225849"/>
    <lineage>
        <taxon>Bacteria</taxon>
        <taxon>Pseudomonadati</taxon>
        <taxon>Pseudomonadota</taxon>
        <taxon>Gammaproteobacteria</taxon>
        <taxon>Alteromonadales</taxon>
        <taxon>Shewanellaceae</taxon>
        <taxon>Shewanella</taxon>
    </lineage>
</organism>
<keyword evidence="1" id="KW-1133">Transmembrane helix</keyword>
<protein>
    <submittedName>
        <fullName evidence="2">Uncharacterized protein</fullName>
    </submittedName>
</protein>
<feature type="transmembrane region" description="Helical" evidence="1">
    <location>
        <begin position="84"/>
        <end position="103"/>
    </location>
</feature>
<feature type="transmembrane region" description="Helical" evidence="1">
    <location>
        <begin position="54"/>
        <end position="72"/>
    </location>
</feature>
<dbReference type="eggNOG" id="ENOG5033C3I">
    <property type="taxonomic scope" value="Bacteria"/>
</dbReference>